<dbReference type="EMBL" id="JAUJYO010000017">
    <property type="protein sequence ID" value="KAK1291807.1"/>
    <property type="molecule type" value="Genomic_DNA"/>
</dbReference>
<reference evidence="2" key="2">
    <citation type="submission" date="2023-06" db="EMBL/GenBank/DDBJ databases">
        <authorList>
            <person name="Ma L."/>
            <person name="Liu K.-W."/>
            <person name="Li Z."/>
            <person name="Hsiao Y.-Y."/>
            <person name="Qi Y."/>
            <person name="Fu T."/>
            <person name="Tang G."/>
            <person name="Zhang D."/>
            <person name="Sun W.-H."/>
            <person name="Liu D.-K."/>
            <person name="Li Y."/>
            <person name="Chen G.-Z."/>
            <person name="Liu X.-D."/>
            <person name="Liao X.-Y."/>
            <person name="Jiang Y.-T."/>
            <person name="Yu X."/>
            <person name="Hao Y."/>
            <person name="Huang J."/>
            <person name="Zhao X.-W."/>
            <person name="Ke S."/>
            <person name="Chen Y.-Y."/>
            <person name="Wu W.-L."/>
            <person name="Hsu J.-L."/>
            <person name="Lin Y.-F."/>
            <person name="Huang M.-D."/>
            <person name="Li C.-Y."/>
            <person name="Huang L."/>
            <person name="Wang Z.-W."/>
            <person name="Zhao X."/>
            <person name="Zhong W.-Y."/>
            <person name="Peng D.-H."/>
            <person name="Ahmad S."/>
            <person name="Lan S."/>
            <person name="Zhang J.-S."/>
            <person name="Tsai W.-C."/>
            <person name="Van De Peer Y."/>
            <person name="Liu Z.-J."/>
        </authorList>
    </citation>
    <scope>NUCLEOTIDE SEQUENCE</scope>
    <source>
        <strain evidence="2">CP</strain>
        <tissue evidence="2">Leaves</tissue>
    </source>
</reference>
<organism evidence="2 3">
    <name type="scientific">Acorus calamus</name>
    <name type="common">Sweet flag</name>
    <dbReference type="NCBI Taxonomy" id="4465"/>
    <lineage>
        <taxon>Eukaryota</taxon>
        <taxon>Viridiplantae</taxon>
        <taxon>Streptophyta</taxon>
        <taxon>Embryophyta</taxon>
        <taxon>Tracheophyta</taxon>
        <taxon>Spermatophyta</taxon>
        <taxon>Magnoliopsida</taxon>
        <taxon>Liliopsida</taxon>
        <taxon>Acoraceae</taxon>
        <taxon>Acorus</taxon>
    </lineage>
</organism>
<dbReference type="AlphaFoldDB" id="A0AAV9CSD7"/>
<sequence>MLRKLITVRSTRCGKSTAVKAPPPPPPPPPLFLSSTVRIVHAGGLIEYYYMAVPAAGVLEKYPSSCLARPTVFRNPWESIVRPNEILTPGHKYYVVPRRTIRKLQAQARWASGPAHLADRPVSKDSESDSLGQSVEGRRPALRAANGGRKKKAVLVAWHPSLKVIDEVSPVIGPAKVNRFHG</sequence>
<comment type="caution">
    <text evidence="2">The sequence shown here is derived from an EMBL/GenBank/DDBJ whole genome shotgun (WGS) entry which is preliminary data.</text>
</comment>
<accession>A0AAV9CSD7</accession>
<protein>
    <submittedName>
        <fullName evidence="2">Uncharacterized protein</fullName>
    </submittedName>
</protein>
<gene>
    <name evidence="2" type="ORF">QJS10_CPB17g00460</name>
</gene>
<dbReference type="InterPro" id="IPR025322">
    <property type="entry name" value="PADRE_dom"/>
</dbReference>
<reference evidence="2" key="1">
    <citation type="journal article" date="2023" name="Nat. Commun.">
        <title>Diploid and tetraploid genomes of Acorus and the evolution of monocots.</title>
        <authorList>
            <person name="Ma L."/>
            <person name="Liu K.W."/>
            <person name="Li Z."/>
            <person name="Hsiao Y.Y."/>
            <person name="Qi Y."/>
            <person name="Fu T."/>
            <person name="Tang G.D."/>
            <person name="Zhang D."/>
            <person name="Sun W.H."/>
            <person name="Liu D.K."/>
            <person name="Li Y."/>
            <person name="Chen G.Z."/>
            <person name="Liu X.D."/>
            <person name="Liao X.Y."/>
            <person name="Jiang Y.T."/>
            <person name="Yu X."/>
            <person name="Hao Y."/>
            <person name="Huang J."/>
            <person name="Zhao X.W."/>
            <person name="Ke S."/>
            <person name="Chen Y.Y."/>
            <person name="Wu W.L."/>
            <person name="Hsu J.L."/>
            <person name="Lin Y.F."/>
            <person name="Huang M.D."/>
            <person name="Li C.Y."/>
            <person name="Huang L."/>
            <person name="Wang Z.W."/>
            <person name="Zhao X."/>
            <person name="Zhong W.Y."/>
            <person name="Peng D.H."/>
            <person name="Ahmad S."/>
            <person name="Lan S."/>
            <person name="Zhang J.S."/>
            <person name="Tsai W.C."/>
            <person name="Van de Peer Y."/>
            <person name="Liu Z.J."/>
        </authorList>
    </citation>
    <scope>NUCLEOTIDE SEQUENCE</scope>
    <source>
        <strain evidence="2">CP</strain>
    </source>
</reference>
<feature type="compositionally biased region" description="Basic and acidic residues" evidence="1">
    <location>
        <begin position="117"/>
        <end position="127"/>
    </location>
</feature>
<feature type="region of interest" description="Disordered" evidence="1">
    <location>
        <begin position="115"/>
        <end position="145"/>
    </location>
</feature>
<evidence type="ECO:0000256" key="1">
    <source>
        <dbReference type="SAM" id="MobiDB-lite"/>
    </source>
</evidence>
<keyword evidence="3" id="KW-1185">Reference proteome</keyword>
<dbReference type="Proteomes" id="UP001180020">
    <property type="component" value="Unassembled WGS sequence"/>
</dbReference>
<proteinExistence type="predicted"/>
<dbReference type="PANTHER" id="PTHR33052">
    <property type="entry name" value="DUF4228 DOMAIN PROTEIN-RELATED"/>
    <property type="match status" value="1"/>
</dbReference>
<evidence type="ECO:0000313" key="3">
    <source>
        <dbReference type="Proteomes" id="UP001180020"/>
    </source>
</evidence>
<evidence type="ECO:0000313" key="2">
    <source>
        <dbReference type="EMBL" id="KAK1291807.1"/>
    </source>
</evidence>
<name>A0AAV9CSD7_ACOCL</name>
<dbReference type="Pfam" id="PF14009">
    <property type="entry name" value="PADRE"/>
    <property type="match status" value="1"/>
</dbReference>